<keyword evidence="1" id="KW-1133">Transmembrane helix</keyword>
<feature type="transmembrane region" description="Helical" evidence="1">
    <location>
        <begin position="17"/>
        <end position="36"/>
    </location>
</feature>
<proteinExistence type="predicted"/>
<evidence type="ECO:0000256" key="1">
    <source>
        <dbReference type="SAM" id="Phobius"/>
    </source>
</evidence>
<reference evidence="2 3" key="1">
    <citation type="submission" date="2021-01" db="EMBL/GenBank/DDBJ databases">
        <title>Whole genome shotgun sequence of Actinoplanes couchii NBRC 106145.</title>
        <authorList>
            <person name="Komaki H."/>
            <person name="Tamura T."/>
        </authorList>
    </citation>
    <scope>NUCLEOTIDE SEQUENCE [LARGE SCALE GENOMIC DNA]</scope>
    <source>
        <strain evidence="2 3">NBRC 106145</strain>
    </source>
</reference>
<keyword evidence="3" id="KW-1185">Reference proteome</keyword>
<keyword evidence="1" id="KW-0812">Transmembrane</keyword>
<evidence type="ECO:0000313" key="2">
    <source>
        <dbReference type="EMBL" id="GID52533.1"/>
    </source>
</evidence>
<gene>
    <name evidence="2" type="ORF">Aco03nite_009370</name>
</gene>
<organism evidence="2 3">
    <name type="scientific">Actinoplanes couchii</name>
    <dbReference type="NCBI Taxonomy" id="403638"/>
    <lineage>
        <taxon>Bacteria</taxon>
        <taxon>Bacillati</taxon>
        <taxon>Actinomycetota</taxon>
        <taxon>Actinomycetes</taxon>
        <taxon>Micromonosporales</taxon>
        <taxon>Micromonosporaceae</taxon>
        <taxon>Actinoplanes</taxon>
    </lineage>
</organism>
<dbReference type="RefSeq" id="WP_203793339.1">
    <property type="nucleotide sequence ID" value="NZ_BAAAQE010000097.1"/>
</dbReference>
<protein>
    <submittedName>
        <fullName evidence="2">Uncharacterized protein</fullName>
    </submittedName>
</protein>
<evidence type="ECO:0000313" key="3">
    <source>
        <dbReference type="Proteomes" id="UP000612282"/>
    </source>
</evidence>
<comment type="caution">
    <text evidence="2">The sequence shown here is derived from an EMBL/GenBank/DDBJ whole genome shotgun (WGS) entry which is preliminary data.</text>
</comment>
<dbReference type="Proteomes" id="UP000612282">
    <property type="component" value="Unassembled WGS sequence"/>
</dbReference>
<accession>A0ABQ3X299</accession>
<dbReference type="EMBL" id="BOMG01000021">
    <property type="protein sequence ID" value="GID52533.1"/>
    <property type="molecule type" value="Genomic_DNA"/>
</dbReference>
<sequence length="51" mass="5711">MLTAGIHKVETGAVRPYLMGFPAVFLPVCALAPWLFEDEAYGKADDWLSRR</sequence>
<keyword evidence="1" id="KW-0472">Membrane</keyword>
<name>A0ABQ3X299_9ACTN</name>